<gene>
    <name evidence="1" type="ORF">GCM10010976_25800</name>
</gene>
<proteinExistence type="predicted"/>
<organism evidence="1 2">
    <name type="scientific">Bizionia arctica</name>
    <dbReference type="NCBI Taxonomy" id="1495645"/>
    <lineage>
        <taxon>Bacteria</taxon>
        <taxon>Pseudomonadati</taxon>
        <taxon>Bacteroidota</taxon>
        <taxon>Flavobacteriia</taxon>
        <taxon>Flavobacteriales</taxon>
        <taxon>Flavobacteriaceae</taxon>
        <taxon>Bizionia</taxon>
    </lineage>
</organism>
<sequence length="154" mass="17825">MCDSFPQGSLVEGLHEYFSPSTENTQSTRQIRFTSTSEINERESVIKAYIYEAIEVEKAGLEVKKKKTSEFEMPEELKKLFEVNPEFKKAFKNLTEGRQRGYLLHFTKPKQAKTRFSRIETNMERILDGYGLNDCTCGLSKRKPNCDGSHKQLE</sequence>
<dbReference type="AlphaFoldDB" id="A0A917GPK5"/>
<reference evidence="1" key="1">
    <citation type="journal article" date="2014" name="Int. J. Syst. Evol. Microbiol.">
        <title>Complete genome sequence of Corynebacterium casei LMG S-19264T (=DSM 44701T), isolated from a smear-ripened cheese.</title>
        <authorList>
            <consortium name="US DOE Joint Genome Institute (JGI-PGF)"/>
            <person name="Walter F."/>
            <person name="Albersmeier A."/>
            <person name="Kalinowski J."/>
            <person name="Ruckert C."/>
        </authorList>
    </citation>
    <scope>NUCLEOTIDE SEQUENCE</scope>
    <source>
        <strain evidence="1">CGMCC 1.12751</strain>
    </source>
</reference>
<name>A0A917GPK5_9FLAO</name>
<comment type="caution">
    <text evidence="1">The sequence shown here is derived from an EMBL/GenBank/DDBJ whole genome shotgun (WGS) entry which is preliminary data.</text>
</comment>
<dbReference type="InterPro" id="IPR042216">
    <property type="entry name" value="MitoNEET_CISD"/>
</dbReference>
<dbReference type="EMBL" id="BMFQ01000003">
    <property type="protein sequence ID" value="GGG53669.1"/>
    <property type="molecule type" value="Genomic_DNA"/>
</dbReference>
<reference evidence="1" key="2">
    <citation type="submission" date="2020-09" db="EMBL/GenBank/DDBJ databases">
        <authorList>
            <person name="Sun Q."/>
            <person name="Zhou Y."/>
        </authorList>
    </citation>
    <scope>NUCLEOTIDE SEQUENCE</scope>
    <source>
        <strain evidence="1">CGMCC 1.12751</strain>
    </source>
</reference>
<dbReference type="Proteomes" id="UP000625976">
    <property type="component" value="Unassembled WGS sequence"/>
</dbReference>
<dbReference type="Pfam" id="PF13376">
    <property type="entry name" value="OmdA"/>
    <property type="match status" value="1"/>
</dbReference>
<dbReference type="Gene3D" id="3.40.5.90">
    <property type="entry name" value="CDGSH iron-sulfur domain, mitoNEET-type"/>
    <property type="match status" value="1"/>
</dbReference>
<keyword evidence="2" id="KW-1185">Reference proteome</keyword>
<dbReference type="InterPro" id="IPR016786">
    <property type="entry name" value="YdeI_bac"/>
</dbReference>
<dbReference type="PIRSF" id="PIRSF021308">
    <property type="entry name" value="UCP021308"/>
    <property type="match status" value="1"/>
</dbReference>
<evidence type="ECO:0000313" key="2">
    <source>
        <dbReference type="Proteomes" id="UP000625976"/>
    </source>
</evidence>
<protein>
    <submittedName>
        <fullName evidence="1">Uncharacterized protein</fullName>
    </submittedName>
</protein>
<accession>A0A917GPK5</accession>
<evidence type="ECO:0000313" key="1">
    <source>
        <dbReference type="EMBL" id="GGG53669.1"/>
    </source>
</evidence>